<dbReference type="SMART" id="SM00986">
    <property type="entry name" value="UDG"/>
    <property type="match status" value="1"/>
</dbReference>
<dbReference type="NCBIfam" id="TIGR00758">
    <property type="entry name" value="UDG_fam4"/>
    <property type="match status" value="1"/>
</dbReference>
<comment type="catalytic activity">
    <reaction evidence="1">
        <text>Hydrolyzes single-stranded DNA or mismatched double-stranded DNA and polynucleotides, releasing free uracil.</text>
        <dbReference type="EC" id="3.2.2.27"/>
    </reaction>
</comment>
<evidence type="ECO:0000256" key="9">
    <source>
        <dbReference type="ARBA" id="ARBA00023004"/>
    </source>
</evidence>
<comment type="similarity">
    <text evidence="2">Belongs to the uracil-DNA glycosylase (UDG) superfamily. Type 4 (UDGa) family.</text>
</comment>
<organism evidence="14 15">
    <name type="scientific">Maritalea porphyrae</name>
    <dbReference type="NCBI Taxonomy" id="880732"/>
    <lineage>
        <taxon>Bacteria</taxon>
        <taxon>Pseudomonadati</taxon>
        <taxon>Pseudomonadota</taxon>
        <taxon>Alphaproteobacteria</taxon>
        <taxon>Hyphomicrobiales</taxon>
        <taxon>Devosiaceae</taxon>
        <taxon>Maritalea</taxon>
    </lineage>
</organism>
<proteinExistence type="inferred from homology"/>
<protein>
    <recommendedName>
        <fullName evidence="4">Type-4 uracil-DNA glycosylase</fullName>
        <ecNumber evidence="3">3.2.2.27</ecNumber>
    </recommendedName>
</protein>
<keyword evidence="8" id="KW-0378">Hydrolase</keyword>
<keyword evidence="11" id="KW-0234">DNA repair</keyword>
<sequence length="274" mass="29228">MQQNGNDIGAMRAALEWYSAMGVDIALDDEPVDRFAAPKVMQKSVANTAATRPTSPTASAADSPPAPQSHMQPETHNVDEAKAIAAAAESLDALRTAMEGFDGCPLKHRATNLVFADGNPEAEIMVIGEAPGREEDMQGTPFVGSSGQLLDRMLAAISLDRDKVFIANTLPWRPPGNRNPTPAETAVCMPFLVRQVELVAPKFIVTLGGPAAKTIFETDAGILRVRGEWRDVTLGAHSCAGIATLHPAYLLRQPAQKALAWQDLLSLKSKLAAL</sequence>
<dbReference type="Pfam" id="PF03167">
    <property type="entry name" value="UDG"/>
    <property type="match status" value="1"/>
</dbReference>
<dbReference type="InterPro" id="IPR005122">
    <property type="entry name" value="Uracil-DNA_glycosylase-like"/>
</dbReference>
<name>A0ABQ5UTB6_9HYPH</name>
<dbReference type="PANTHER" id="PTHR33693">
    <property type="entry name" value="TYPE-5 URACIL-DNA GLYCOSYLASE"/>
    <property type="match status" value="1"/>
</dbReference>
<keyword evidence="10" id="KW-0411">Iron-sulfur</keyword>
<evidence type="ECO:0000256" key="11">
    <source>
        <dbReference type="ARBA" id="ARBA00023204"/>
    </source>
</evidence>
<evidence type="ECO:0000313" key="15">
    <source>
        <dbReference type="Proteomes" id="UP001161405"/>
    </source>
</evidence>
<evidence type="ECO:0000256" key="6">
    <source>
        <dbReference type="ARBA" id="ARBA00022723"/>
    </source>
</evidence>
<dbReference type="SUPFAM" id="SSF52141">
    <property type="entry name" value="Uracil-DNA glycosylase-like"/>
    <property type="match status" value="1"/>
</dbReference>
<accession>A0ABQ5UTB6</accession>
<gene>
    <name evidence="14" type="ORF">GCM10007879_20620</name>
</gene>
<dbReference type="SMART" id="SM00987">
    <property type="entry name" value="UreE_C"/>
    <property type="match status" value="1"/>
</dbReference>
<dbReference type="InterPro" id="IPR005273">
    <property type="entry name" value="Ura-DNA_glyco_family4"/>
</dbReference>
<evidence type="ECO:0000256" key="12">
    <source>
        <dbReference type="SAM" id="MobiDB-lite"/>
    </source>
</evidence>
<evidence type="ECO:0000259" key="13">
    <source>
        <dbReference type="SMART" id="SM00986"/>
    </source>
</evidence>
<dbReference type="RefSeq" id="WP_284364238.1">
    <property type="nucleotide sequence ID" value="NZ_BSNI01000002.1"/>
</dbReference>
<dbReference type="Proteomes" id="UP001161405">
    <property type="component" value="Unassembled WGS sequence"/>
</dbReference>
<keyword evidence="5" id="KW-0004">4Fe-4S</keyword>
<evidence type="ECO:0000256" key="3">
    <source>
        <dbReference type="ARBA" id="ARBA00012030"/>
    </source>
</evidence>
<reference evidence="14" key="2">
    <citation type="submission" date="2023-01" db="EMBL/GenBank/DDBJ databases">
        <title>Draft genome sequence of Maritalea porphyrae strain NBRC 107169.</title>
        <authorList>
            <person name="Sun Q."/>
            <person name="Mori K."/>
        </authorList>
    </citation>
    <scope>NUCLEOTIDE SEQUENCE</scope>
    <source>
        <strain evidence="14">NBRC 107169</strain>
    </source>
</reference>
<dbReference type="Gene3D" id="3.40.470.10">
    <property type="entry name" value="Uracil-DNA glycosylase-like domain"/>
    <property type="match status" value="1"/>
</dbReference>
<dbReference type="EMBL" id="BSNI01000002">
    <property type="protein sequence ID" value="GLQ17813.1"/>
    <property type="molecule type" value="Genomic_DNA"/>
</dbReference>
<reference evidence="14" key="1">
    <citation type="journal article" date="2014" name="Int. J. Syst. Evol. Microbiol.">
        <title>Complete genome of a new Firmicutes species belonging to the dominant human colonic microbiota ('Ruminococcus bicirculans') reveals two chromosomes and a selective capacity to utilize plant glucans.</title>
        <authorList>
            <consortium name="NISC Comparative Sequencing Program"/>
            <person name="Wegmann U."/>
            <person name="Louis P."/>
            <person name="Goesmann A."/>
            <person name="Henrissat B."/>
            <person name="Duncan S.H."/>
            <person name="Flint H.J."/>
        </authorList>
    </citation>
    <scope>NUCLEOTIDE SEQUENCE</scope>
    <source>
        <strain evidence="14">NBRC 107169</strain>
    </source>
</reference>
<dbReference type="PANTHER" id="PTHR33693:SF1">
    <property type="entry name" value="TYPE-4 URACIL-DNA GLYCOSYLASE"/>
    <property type="match status" value="1"/>
</dbReference>
<evidence type="ECO:0000256" key="2">
    <source>
        <dbReference type="ARBA" id="ARBA00006521"/>
    </source>
</evidence>
<evidence type="ECO:0000256" key="5">
    <source>
        <dbReference type="ARBA" id="ARBA00022485"/>
    </source>
</evidence>
<keyword evidence="9" id="KW-0408">Iron</keyword>
<evidence type="ECO:0000256" key="1">
    <source>
        <dbReference type="ARBA" id="ARBA00001400"/>
    </source>
</evidence>
<evidence type="ECO:0000256" key="7">
    <source>
        <dbReference type="ARBA" id="ARBA00022763"/>
    </source>
</evidence>
<keyword evidence="15" id="KW-1185">Reference proteome</keyword>
<dbReference type="EC" id="3.2.2.27" evidence="3"/>
<feature type="region of interest" description="Disordered" evidence="12">
    <location>
        <begin position="44"/>
        <end position="75"/>
    </location>
</feature>
<feature type="domain" description="Uracil-DNA glycosylase-like" evidence="13">
    <location>
        <begin position="115"/>
        <end position="265"/>
    </location>
</feature>
<evidence type="ECO:0000313" key="14">
    <source>
        <dbReference type="EMBL" id="GLQ17813.1"/>
    </source>
</evidence>
<evidence type="ECO:0000256" key="10">
    <source>
        <dbReference type="ARBA" id="ARBA00023014"/>
    </source>
</evidence>
<dbReference type="CDD" id="cd10030">
    <property type="entry name" value="UDG-F4_TTUDGA_SPO1dp_like"/>
    <property type="match status" value="1"/>
</dbReference>
<feature type="compositionally biased region" description="Low complexity" evidence="12">
    <location>
        <begin position="46"/>
        <end position="63"/>
    </location>
</feature>
<evidence type="ECO:0000256" key="8">
    <source>
        <dbReference type="ARBA" id="ARBA00022801"/>
    </source>
</evidence>
<keyword evidence="7" id="KW-0227">DNA damage</keyword>
<comment type="caution">
    <text evidence="14">The sequence shown here is derived from an EMBL/GenBank/DDBJ whole genome shotgun (WGS) entry which is preliminary data.</text>
</comment>
<dbReference type="InterPro" id="IPR051536">
    <property type="entry name" value="UDG_Type-4/5"/>
</dbReference>
<evidence type="ECO:0000256" key="4">
    <source>
        <dbReference type="ARBA" id="ARBA00019403"/>
    </source>
</evidence>
<dbReference type="InterPro" id="IPR036895">
    <property type="entry name" value="Uracil-DNA_glycosylase-like_sf"/>
</dbReference>
<keyword evidence="6" id="KW-0479">Metal-binding</keyword>